<accession>A0ACB9PR24</accession>
<dbReference type="Proteomes" id="UP000828941">
    <property type="component" value="Chromosome 3"/>
</dbReference>
<reference evidence="1 2" key="1">
    <citation type="journal article" date="2022" name="DNA Res.">
        <title>Chromosomal-level genome assembly of the orchid tree Bauhinia variegata (Leguminosae; Cercidoideae) supports the allotetraploid origin hypothesis of Bauhinia.</title>
        <authorList>
            <person name="Zhong Y."/>
            <person name="Chen Y."/>
            <person name="Zheng D."/>
            <person name="Pang J."/>
            <person name="Liu Y."/>
            <person name="Luo S."/>
            <person name="Meng S."/>
            <person name="Qian L."/>
            <person name="Wei D."/>
            <person name="Dai S."/>
            <person name="Zhou R."/>
        </authorList>
    </citation>
    <scope>NUCLEOTIDE SEQUENCE [LARGE SCALE GENOMIC DNA]</scope>
    <source>
        <strain evidence="1">BV-YZ2020</strain>
    </source>
</reference>
<keyword evidence="2" id="KW-1185">Reference proteome</keyword>
<name>A0ACB9PR24_BAUVA</name>
<proteinExistence type="predicted"/>
<evidence type="ECO:0000313" key="1">
    <source>
        <dbReference type="EMBL" id="KAI4350958.1"/>
    </source>
</evidence>
<comment type="caution">
    <text evidence="1">The sequence shown here is derived from an EMBL/GenBank/DDBJ whole genome shotgun (WGS) entry which is preliminary data.</text>
</comment>
<sequence length="222" mass="25959">MADNYSSDSDDEITLPRAKLFEHDRSIHEILGGGLVADVLLWKRRNVSAGILLGMTLLWYLFEVVEYNFLPLLCHISITTLLVLFIWCTVADLLKWNRPKIPEIIVHESYFLELAFIFYKRFNQFLQIVLYISCGADLPRFLLVVFCLYVVSVIGSCFNFVNLLYIGFLCIQTLPIVYEKYEEEINSLAGALIQDVRKKYRWFDKRYLGKIPRGPIKEKKTR</sequence>
<dbReference type="EMBL" id="CM039428">
    <property type="protein sequence ID" value="KAI4350958.1"/>
    <property type="molecule type" value="Genomic_DNA"/>
</dbReference>
<organism evidence="1 2">
    <name type="scientific">Bauhinia variegata</name>
    <name type="common">Purple orchid tree</name>
    <name type="synonym">Phanera variegata</name>
    <dbReference type="NCBI Taxonomy" id="167791"/>
    <lineage>
        <taxon>Eukaryota</taxon>
        <taxon>Viridiplantae</taxon>
        <taxon>Streptophyta</taxon>
        <taxon>Embryophyta</taxon>
        <taxon>Tracheophyta</taxon>
        <taxon>Spermatophyta</taxon>
        <taxon>Magnoliopsida</taxon>
        <taxon>eudicotyledons</taxon>
        <taxon>Gunneridae</taxon>
        <taxon>Pentapetalae</taxon>
        <taxon>rosids</taxon>
        <taxon>fabids</taxon>
        <taxon>Fabales</taxon>
        <taxon>Fabaceae</taxon>
        <taxon>Cercidoideae</taxon>
        <taxon>Cercideae</taxon>
        <taxon>Bauhiniinae</taxon>
        <taxon>Bauhinia</taxon>
    </lineage>
</organism>
<gene>
    <name evidence="1" type="ORF">L6164_005360</name>
</gene>
<evidence type="ECO:0000313" key="2">
    <source>
        <dbReference type="Proteomes" id="UP000828941"/>
    </source>
</evidence>
<protein>
    <submittedName>
        <fullName evidence="1">Uncharacterized protein</fullName>
    </submittedName>
</protein>